<dbReference type="STRING" id="70996.SE18_18950"/>
<evidence type="ECO:0000256" key="6">
    <source>
        <dbReference type="ARBA" id="ARBA00022840"/>
    </source>
</evidence>
<keyword evidence="2" id="KW-1003">Cell membrane</keyword>
<evidence type="ECO:0000256" key="10">
    <source>
        <dbReference type="ARBA" id="ARBA00023136"/>
    </source>
</evidence>
<dbReference type="PANTHER" id="PTHR42781">
    <property type="entry name" value="SPERMIDINE/PUTRESCINE IMPORT ATP-BINDING PROTEIN POTA"/>
    <property type="match status" value="1"/>
</dbReference>
<dbReference type="AlphaFoldDB" id="A0A0P6YLU8"/>
<dbReference type="Pfam" id="PF08402">
    <property type="entry name" value="TOBE_2"/>
    <property type="match status" value="1"/>
</dbReference>
<dbReference type="Gene3D" id="3.40.50.300">
    <property type="entry name" value="P-loop containing nucleotide triphosphate hydrolases"/>
    <property type="match status" value="1"/>
</dbReference>
<evidence type="ECO:0000256" key="3">
    <source>
        <dbReference type="ARBA" id="ARBA00022496"/>
    </source>
</evidence>
<dbReference type="GO" id="GO:0015408">
    <property type="term" value="F:ABC-type ferric iron transporter activity"/>
    <property type="evidence" value="ECO:0007669"/>
    <property type="project" value="InterPro"/>
</dbReference>
<dbReference type="RefSeq" id="WP_054536034.1">
    <property type="nucleotide sequence ID" value="NZ_LGKP01000027.1"/>
</dbReference>
<dbReference type="InterPro" id="IPR050093">
    <property type="entry name" value="ABC_SmlMolc_Importer"/>
</dbReference>
<dbReference type="EC" id="7.6.2.9" evidence="11"/>
<sequence>MSYLQLDQLTKSYAKQTILQNINLQLNQGEFLALLGPSGSGKSTMLKLLAGIETPDAGEIRLAKRVLNQVPAHQREIVLLFQQPYLFPFLSVAENIGFGLKARKVASQQIKQKVAELLDLVELSGMQQRKPQQLSGGQQQRIALARALAVQPKVLLLDEPLSSLDPEIRVSLQGVIARLHRELQMTTIIVTHDLSEALALAERTALLINGSLVADLPSIALFERPPNRAAAQFVGVGAIIAGHMHGTTFESQLGQFNGNFGPNTLHVAIRPEHIQINNAASQPNISAQIIERRYLGERWEYRLQAAEQLIIVREVGQTPRDIGQTVDLHFPPQQLFALAD</sequence>
<dbReference type="FunFam" id="3.40.50.300:FF:000425">
    <property type="entry name" value="Probable ABC transporter, ATP-binding subunit"/>
    <property type="match status" value="1"/>
</dbReference>
<dbReference type="InterPro" id="IPR015853">
    <property type="entry name" value="ABC_transpr_FbpC"/>
</dbReference>
<keyword evidence="3" id="KW-0410">Iron transport</keyword>
<dbReference type="PROSITE" id="PS50893">
    <property type="entry name" value="ABC_TRANSPORTER_2"/>
    <property type="match status" value="1"/>
</dbReference>
<comment type="caution">
    <text evidence="13">The sequence shown here is derived from an EMBL/GenBank/DDBJ whole genome shotgun (WGS) entry which is preliminary data.</text>
</comment>
<dbReference type="Pfam" id="PF00005">
    <property type="entry name" value="ABC_tran"/>
    <property type="match status" value="1"/>
</dbReference>
<dbReference type="GO" id="GO:0043190">
    <property type="term" value="C:ATP-binding cassette (ABC) transporter complex"/>
    <property type="evidence" value="ECO:0007669"/>
    <property type="project" value="InterPro"/>
</dbReference>
<reference evidence="13 14" key="1">
    <citation type="submission" date="2015-07" db="EMBL/GenBank/DDBJ databases">
        <title>Whole genome sequence of Herpetosiphon geysericola DSM 7119.</title>
        <authorList>
            <person name="Hemp J."/>
            <person name="Ward L.M."/>
            <person name="Pace L.A."/>
            <person name="Fischer W.W."/>
        </authorList>
    </citation>
    <scope>NUCLEOTIDE SEQUENCE [LARGE SCALE GENOMIC DNA]</scope>
    <source>
        <strain evidence="13 14">DSM 7119</strain>
    </source>
</reference>
<keyword evidence="5" id="KW-0547">Nucleotide-binding</keyword>
<evidence type="ECO:0000313" key="13">
    <source>
        <dbReference type="EMBL" id="KPL83660.1"/>
    </source>
</evidence>
<dbReference type="SUPFAM" id="SSF52540">
    <property type="entry name" value="P-loop containing nucleoside triphosphate hydrolases"/>
    <property type="match status" value="1"/>
</dbReference>
<dbReference type="InterPro" id="IPR017871">
    <property type="entry name" value="ABC_transporter-like_CS"/>
</dbReference>
<dbReference type="CDD" id="cd03259">
    <property type="entry name" value="ABC_Carb_Solutes_like"/>
    <property type="match status" value="1"/>
</dbReference>
<gene>
    <name evidence="13" type="ORF">SE18_18950</name>
</gene>
<dbReference type="InterPro" id="IPR003593">
    <property type="entry name" value="AAA+_ATPase"/>
</dbReference>
<keyword evidence="8" id="KW-0408">Iron</keyword>
<feature type="domain" description="ABC transporter" evidence="12">
    <location>
        <begin position="4"/>
        <end position="234"/>
    </location>
</feature>
<dbReference type="GO" id="GO:0005524">
    <property type="term" value="F:ATP binding"/>
    <property type="evidence" value="ECO:0007669"/>
    <property type="project" value="UniProtKB-KW"/>
</dbReference>
<dbReference type="EMBL" id="LGKP01000027">
    <property type="protein sequence ID" value="KPL83660.1"/>
    <property type="molecule type" value="Genomic_DNA"/>
</dbReference>
<dbReference type="InterPro" id="IPR027417">
    <property type="entry name" value="P-loop_NTPase"/>
</dbReference>
<evidence type="ECO:0000256" key="8">
    <source>
        <dbReference type="ARBA" id="ARBA00023004"/>
    </source>
</evidence>
<dbReference type="PANTHER" id="PTHR42781:SF1">
    <property type="entry name" value="THIAMINE IMPORT ATP-BINDING PROTEIN THIQ"/>
    <property type="match status" value="1"/>
</dbReference>
<dbReference type="OrthoDB" id="9790614at2"/>
<evidence type="ECO:0000256" key="2">
    <source>
        <dbReference type="ARBA" id="ARBA00022475"/>
    </source>
</evidence>
<evidence type="ECO:0000256" key="5">
    <source>
        <dbReference type="ARBA" id="ARBA00022741"/>
    </source>
</evidence>
<evidence type="ECO:0000313" key="14">
    <source>
        <dbReference type="Proteomes" id="UP000050277"/>
    </source>
</evidence>
<keyword evidence="10" id="KW-0472">Membrane</keyword>
<protein>
    <recommendedName>
        <fullName evidence="11">ABC-type quaternary amine transporter</fullName>
        <ecNumber evidence="11">7.6.2.9</ecNumber>
    </recommendedName>
</protein>
<dbReference type="PROSITE" id="PS00211">
    <property type="entry name" value="ABC_TRANSPORTER_1"/>
    <property type="match status" value="1"/>
</dbReference>
<evidence type="ECO:0000256" key="9">
    <source>
        <dbReference type="ARBA" id="ARBA00023065"/>
    </source>
</evidence>
<accession>A0A0P6YLU8</accession>
<evidence type="ECO:0000259" key="12">
    <source>
        <dbReference type="PROSITE" id="PS50893"/>
    </source>
</evidence>
<proteinExistence type="predicted"/>
<dbReference type="GO" id="GO:0015418">
    <property type="term" value="F:ABC-type quaternary ammonium compound transporting activity"/>
    <property type="evidence" value="ECO:0007669"/>
    <property type="project" value="UniProtKB-EC"/>
</dbReference>
<keyword evidence="4" id="KW-0997">Cell inner membrane</keyword>
<dbReference type="Proteomes" id="UP000050277">
    <property type="component" value="Unassembled WGS sequence"/>
</dbReference>
<dbReference type="InterPro" id="IPR008995">
    <property type="entry name" value="Mo/tungstate-bd_C_term_dom"/>
</dbReference>
<evidence type="ECO:0000256" key="11">
    <source>
        <dbReference type="ARBA" id="ARBA00066388"/>
    </source>
</evidence>
<keyword evidence="7" id="KW-1278">Translocase</keyword>
<name>A0A0P6YLU8_9CHLR</name>
<dbReference type="SMART" id="SM00382">
    <property type="entry name" value="AAA"/>
    <property type="match status" value="1"/>
</dbReference>
<dbReference type="SUPFAM" id="SSF50331">
    <property type="entry name" value="MOP-like"/>
    <property type="match status" value="1"/>
</dbReference>
<dbReference type="InterPro" id="IPR003439">
    <property type="entry name" value="ABC_transporter-like_ATP-bd"/>
</dbReference>
<evidence type="ECO:0000256" key="1">
    <source>
        <dbReference type="ARBA" id="ARBA00022448"/>
    </source>
</evidence>
<keyword evidence="9" id="KW-0406">Ion transport</keyword>
<keyword evidence="14" id="KW-1185">Reference proteome</keyword>
<evidence type="ECO:0000256" key="7">
    <source>
        <dbReference type="ARBA" id="ARBA00022967"/>
    </source>
</evidence>
<keyword evidence="6" id="KW-0067">ATP-binding</keyword>
<organism evidence="13 14">
    <name type="scientific">Herpetosiphon geysericola</name>
    <dbReference type="NCBI Taxonomy" id="70996"/>
    <lineage>
        <taxon>Bacteria</taxon>
        <taxon>Bacillati</taxon>
        <taxon>Chloroflexota</taxon>
        <taxon>Chloroflexia</taxon>
        <taxon>Herpetosiphonales</taxon>
        <taxon>Herpetosiphonaceae</taxon>
        <taxon>Herpetosiphon</taxon>
    </lineage>
</organism>
<dbReference type="InterPro" id="IPR013611">
    <property type="entry name" value="Transp-assoc_OB_typ2"/>
</dbReference>
<keyword evidence="1" id="KW-0813">Transport</keyword>
<evidence type="ECO:0000256" key="4">
    <source>
        <dbReference type="ARBA" id="ARBA00022519"/>
    </source>
</evidence>
<dbReference type="GO" id="GO:0016887">
    <property type="term" value="F:ATP hydrolysis activity"/>
    <property type="evidence" value="ECO:0007669"/>
    <property type="project" value="InterPro"/>
</dbReference>